<sequence>MTRERNIDALPGDEEGVVRRCERELAVAVRSVLDVRHPNERWSRVDSVALALEYLLRVRLSELEAAQGFGSPDGLLVRRLEASSPRSLELNGWVIEVTTQRCEPFEARVELTDDGADIRTYRLALVDAGKGLQRLPVDSREVRLEEPAVGDWLLVWRCLG</sequence>
<comment type="caution">
    <text evidence="1">The sequence shown here is derived from an EMBL/GenBank/DDBJ whole genome shotgun (WGS) entry which is preliminary data.</text>
</comment>
<reference evidence="1 2" key="1">
    <citation type="submission" date="2021-02" db="EMBL/GenBank/DDBJ databases">
        <title>De Novo genome assembly of isolated myxobacteria.</title>
        <authorList>
            <person name="Stevens D.C."/>
        </authorList>
    </citation>
    <scope>NUCLEOTIDE SEQUENCE [LARGE SCALE GENOMIC DNA]</scope>
    <source>
        <strain evidence="1 2">ATCC 29039</strain>
    </source>
</reference>
<evidence type="ECO:0000313" key="2">
    <source>
        <dbReference type="Proteomes" id="UP000664052"/>
    </source>
</evidence>
<dbReference type="Proteomes" id="UP000664052">
    <property type="component" value="Unassembled WGS sequence"/>
</dbReference>
<accession>A0ABS3D8Y6</accession>
<gene>
    <name evidence="1" type="ORF">JYK02_11455</name>
</gene>
<evidence type="ECO:0000313" key="1">
    <source>
        <dbReference type="EMBL" id="MBN8228124.1"/>
    </source>
</evidence>
<protein>
    <submittedName>
        <fullName evidence="1">Uncharacterized protein</fullName>
    </submittedName>
</protein>
<dbReference type="RefSeq" id="WP_207050962.1">
    <property type="nucleotide sequence ID" value="NZ_JAFIMU010000006.1"/>
</dbReference>
<name>A0ABS3D8Y6_9BACT</name>
<proteinExistence type="predicted"/>
<organism evidence="1 2">
    <name type="scientific">Corallococcus macrosporus</name>
    <dbReference type="NCBI Taxonomy" id="35"/>
    <lineage>
        <taxon>Bacteria</taxon>
        <taxon>Pseudomonadati</taxon>
        <taxon>Myxococcota</taxon>
        <taxon>Myxococcia</taxon>
        <taxon>Myxococcales</taxon>
        <taxon>Cystobacterineae</taxon>
        <taxon>Myxococcaceae</taxon>
        <taxon>Corallococcus</taxon>
    </lineage>
</organism>
<keyword evidence="2" id="KW-1185">Reference proteome</keyword>
<dbReference type="EMBL" id="JAFIMU010000006">
    <property type="protein sequence ID" value="MBN8228124.1"/>
    <property type="molecule type" value="Genomic_DNA"/>
</dbReference>